<gene>
    <name evidence="2" type="ORF">ABFO16_04870</name>
</gene>
<dbReference type="SUPFAM" id="SSF109604">
    <property type="entry name" value="HD-domain/PDEase-like"/>
    <property type="match status" value="1"/>
</dbReference>
<feature type="domain" description="HD" evidence="1">
    <location>
        <begin position="50"/>
        <end position="151"/>
    </location>
</feature>
<sequence>MFTINDKLLNCFGIITKSEIDLFLDCISDLIESEVVQKMCNFTQHGDTTTFDHCLMVSFKSFQFCRKFNLDYRAAARGGLLHDLFLYDWHDKDLEINLHGFYHPGIALRNAEKAFVLDDKEKEIIKKHMWPLTVVPPKCREAYVICYFDKTCTLKEVFKEWGVSLRKLMTKGLVKK</sequence>
<reference evidence="2 3" key="1">
    <citation type="submission" date="2024-03" db="EMBL/GenBank/DDBJ databases">
        <title>Human intestinal bacterial collection.</title>
        <authorList>
            <person name="Pauvert C."/>
            <person name="Hitch T.C.A."/>
            <person name="Clavel T."/>
        </authorList>
    </citation>
    <scope>NUCLEOTIDE SEQUENCE [LARGE SCALE GENOMIC DNA]</scope>
    <source>
        <strain evidence="2 3">CLA-AP-H18</strain>
    </source>
</reference>
<dbReference type="Proteomes" id="UP001478133">
    <property type="component" value="Unassembled WGS sequence"/>
</dbReference>
<proteinExistence type="predicted"/>
<dbReference type="RefSeq" id="WP_348982007.1">
    <property type="nucleotide sequence ID" value="NZ_JBBMEY010000016.1"/>
</dbReference>
<name>A0ABV1HTC4_9FIRM</name>
<keyword evidence="3" id="KW-1185">Reference proteome</keyword>
<accession>A0ABV1HTC4</accession>
<dbReference type="InterPro" id="IPR006674">
    <property type="entry name" value="HD_domain"/>
</dbReference>
<dbReference type="Gene3D" id="1.10.3210.10">
    <property type="entry name" value="Hypothetical protein af1432"/>
    <property type="match status" value="1"/>
</dbReference>
<evidence type="ECO:0000313" key="3">
    <source>
        <dbReference type="Proteomes" id="UP001478133"/>
    </source>
</evidence>
<evidence type="ECO:0000259" key="1">
    <source>
        <dbReference type="Pfam" id="PF01966"/>
    </source>
</evidence>
<dbReference type="EMBL" id="JBBMFI010000013">
    <property type="protein sequence ID" value="MEQ2565563.1"/>
    <property type="molecule type" value="Genomic_DNA"/>
</dbReference>
<organism evidence="2 3">
    <name type="scientific">Ruminococcoides intestinihominis</name>
    <dbReference type="NCBI Taxonomy" id="3133161"/>
    <lineage>
        <taxon>Bacteria</taxon>
        <taxon>Bacillati</taxon>
        <taxon>Bacillota</taxon>
        <taxon>Clostridia</taxon>
        <taxon>Eubacteriales</taxon>
        <taxon>Oscillospiraceae</taxon>
        <taxon>Ruminococcoides</taxon>
    </lineage>
</organism>
<dbReference type="Pfam" id="PF01966">
    <property type="entry name" value="HD"/>
    <property type="match status" value="1"/>
</dbReference>
<evidence type="ECO:0000313" key="2">
    <source>
        <dbReference type="EMBL" id="MEQ2565563.1"/>
    </source>
</evidence>
<protein>
    <submittedName>
        <fullName evidence="2">HD domain-containing protein</fullName>
    </submittedName>
</protein>
<comment type="caution">
    <text evidence="2">The sequence shown here is derived from an EMBL/GenBank/DDBJ whole genome shotgun (WGS) entry which is preliminary data.</text>
</comment>